<gene>
    <name evidence="1" type="ORF">FPFC_040830</name>
</gene>
<proteinExistence type="predicted"/>
<keyword evidence="2" id="KW-1185">Reference proteome</keyword>
<dbReference type="Proteomes" id="UP000061227">
    <property type="component" value="Unassembled WGS sequence"/>
</dbReference>
<accession>A0A3F3H593</accession>
<protein>
    <submittedName>
        <fullName evidence="1">Uncharacterized protein</fullName>
    </submittedName>
</protein>
<dbReference type="AlphaFoldDB" id="A0A3F3H593"/>
<evidence type="ECO:0000313" key="1">
    <source>
        <dbReference type="EMBL" id="GAP03090.1"/>
    </source>
</evidence>
<reference evidence="1 2" key="1">
    <citation type="journal article" date="2015" name="BMC Genomics">
        <title>Comparative genomics of Fructobacillus spp. and Leuconostoc spp. reveals niche-specific evolution of Fructobacillus spp.</title>
        <authorList>
            <person name="Endo A."/>
            <person name="Tanizawa Y."/>
            <person name="Tanaka N."/>
            <person name="Maeno S."/>
            <person name="Kumar H."/>
            <person name="Shiwa Y."/>
            <person name="Okada S."/>
            <person name="Yoshikawa H."/>
            <person name="Dicks L."/>
            <person name="Nakagawa J."/>
            <person name="Arita M."/>
        </authorList>
    </citation>
    <scope>NUCLEOTIDE SEQUENCE [LARGE SCALE GENOMIC DNA]</scope>
    <source>
        <strain evidence="1 2">DSM 15468</strain>
    </source>
</reference>
<organism evidence="1 2">
    <name type="scientific">Fructobacillus pseudoficulneus</name>
    <dbReference type="NCBI Taxonomy" id="220714"/>
    <lineage>
        <taxon>Bacteria</taxon>
        <taxon>Bacillati</taxon>
        <taxon>Bacillota</taxon>
        <taxon>Bacilli</taxon>
        <taxon>Lactobacillales</taxon>
        <taxon>Lactobacillaceae</taxon>
        <taxon>Fructobacillus</taxon>
    </lineage>
</organism>
<evidence type="ECO:0000313" key="2">
    <source>
        <dbReference type="Proteomes" id="UP000061227"/>
    </source>
</evidence>
<sequence length="59" mass="7067">MKNPAKYIKPYINNIKKLAKEILPIFRTILKLIEARLIHRFTTWFVKANTSFDITVWMS</sequence>
<dbReference type="EMBL" id="DF968066">
    <property type="protein sequence ID" value="GAP03090.1"/>
    <property type="molecule type" value="Genomic_DNA"/>
</dbReference>
<name>A0A3F3H593_9LACO</name>